<sequence length="170" mass="19356">MHFTLISFNLLALTSALAFPGSAAPASDVALQTRQDAPVKPPPCVRKPHTTEKQTYKRHEAFTRAFVYERDISEAFRYIAKDYINHNPLAKNGSDSAWDLLSPIWNSQNLTVLRTTFISPQGFLNYKSSFGEVVDRFRWEEGCIAEHWDQGEVFPNATNHKSKWTNKAHS</sequence>
<dbReference type="Proteomes" id="UP000651452">
    <property type="component" value="Unassembled WGS sequence"/>
</dbReference>
<evidence type="ECO:0000256" key="2">
    <source>
        <dbReference type="SAM" id="SignalP"/>
    </source>
</evidence>
<dbReference type="Gene3D" id="3.10.450.50">
    <property type="match status" value="1"/>
</dbReference>
<accession>A0A8H7MEY7</accession>
<reference evidence="3" key="2">
    <citation type="submission" date="2020-09" db="EMBL/GenBank/DDBJ databases">
        <title>Reference genome assembly for Australian Ascochyta lentis isolate Al4.</title>
        <authorList>
            <person name="Lee R.C."/>
            <person name="Farfan-Caceres L.M."/>
            <person name="Debler J.W."/>
            <person name="Williams A.H."/>
            <person name="Henares B.M."/>
        </authorList>
    </citation>
    <scope>NUCLEOTIDE SEQUENCE</scope>
    <source>
        <strain evidence="3">Al4</strain>
    </source>
</reference>
<protein>
    <submittedName>
        <fullName evidence="3">Uncharacterized protein</fullName>
    </submittedName>
</protein>
<evidence type="ECO:0000313" key="3">
    <source>
        <dbReference type="EMBL" id="KAF9692513.1"/>
    </source>
</evidence>
<keyword evidence="2" id="KW-0732">Signal</keyword>
<dbReference type="OrthoDB" id="2820488at2759"/>
<evidence type="ECO:0000256" key="1">
    <source>
        <dbReference type="SAM" id="MobiDB-lite"/>
    </source>
</evidence>
<dbReference type="SUPFAM" id="SSF54427">
    <property type="entry name" value="NTF2-like"/>
    <property type="match status" value="1"/>
</dbReference>
<proteinExistence type="predicted"/>
<dbReference type="AlphaFoldDB" id="A0A8H7MEY7"/>
<reference evidence="3" key="1">
    <citation type="submission" date="2018-12" db="EMBL/GenBank/DDBJ databases">
        <authorList>
            <person name="Syme R.A."/>
            <person name="Farfan-Caceres L."/>
            <person name="Lichtenzveig J."/>
        </authorList>
    </citation>
    <scope>NUCLEOTIDE SEQUENCE</scope>
    <source>
        <strain evidence="3">Al4</strain>
    </source>
</reference>
<feature type="region of interest" description="Disordered" evidence="1">
    <location>
        <begin position="30"/>
        <end position="52"/>
    </location>
</feature>
<dbReference type="EMBL" id="RZGK01000018">
    <property type="protein sequence ID" value="KAF9692513.1"/>
    <property type="molecule type" value="Genomic_DNA"/>
</dbReference>
<evidence type="ECO:0000313" key="4">
    <source>
        <dbReference type="Proteomes" id="UP000651452"/>
    </source>
</evidence>
<organism evidence="3 4">
    <name type="scientific">Ascochyta lentis</name>
    <dbReference type="NCBI Taxonomy" id="205686"/>
    <lineage>
        <taxon>Eukaryota</taxon>
        <taxon>Fungi</taxon>
        <taxon>Dikarya</taxon>
        <taxon>Ascomycota</taxon>
        <taxon>Pezizomycotina</taxon>
        <taxon>Dothideomycetes</taxon>
        <taxon>Pleosporomycetidae</taxon>
        <taxon>Pleosporales</taxon>
        <taxon>Pleosporineae</taxon>
        <taxon>Didymellaceae</taxon>
        <taxon>Ascochyta</taxon>
    </lineage>
</organism>
<dbReference type="InterPro" id="IPR032710">
    <property type="entry name" value="NTF2-like_dom_sf"/>
</dbReference>
<gene>
    <name evidence="3" type="ORF">EKO04_009686</name>
</gene>
<feature type="signal peptide" evidence="2">
    <location>
        <begin position="1"/>
        <end position="18"/>
    </location>
</feature>
<feature type="chain" id="PRO_5034873463" evidence="2">
    <location>
        <begin position="19"/>
        <end position="170"/>
    </location>
</feature>
<comment type="caution">
    <text evidence="3">The sequence shown here is derived from an EMBL/GenBank/DDBJ whole genome shotgun (WGS) entry which is preliminary data.</text>
</comment>
<keyword evidence="4" id="KW-1185">Reference proteome</keyword>
<name>A0A8H7MEY7_9PLEO</name>